<evidence type="ECO:0000259" key="2">
    <source>
        <dbReference type="Pfam" id="PF25973"/>
    </source>
</evidence>
<reference evidence="3 4" key="1">
    <citation type="submission" date="2022-06" db="EMBL/GenBank/DDBJ databases">
        <title>Roseomonas CN29.</title>
        <authorList>
            <person name="Cheng Y."/>
            <person name="He X."/>
        </authorList>
    </citation>
    <scope>NUCLEOTIDE SEQUENCE [LARGE SCALE GENOMIC DNA]</scope>
    <source>
        <strain evidence="3 4">CN29</strain>
    </source>
</reference>
<organism evidence="3 4">
    <name type="scientific">Roseomonas populi</name>
    <dbReference type="NCBI Taxonomy" id="3121582"/>
    <lineage>
        <taxon>Bacteria</taxon>
        <taxon>Pseudomonadati</taxon>
        <taxon>Pseudomonadota</taxon>
        <taxon>Alphaproteobacteria</taxon>
        <taxon>Acetobacterales</taxon>
        <taxon>Roseomonadaceae</taxon>
        <taxon>Roseomonas</taxon>
    </lineage>
</organism>
<proteinExistence type="predicted"/>
<dbReference type="EMBL" id="JANJOU010000008">
    <property type="protein sequence ID" value="MCR0982647.1"/>
    <property type="molecule type" value="Genomic_DNA"/>
</dbReference>
<dbReference type="PANTHER" id="PTHR30097:SF4">
    <property type="entry name" value="SLR6042 PROTEIN"/>
    <property type="match status" value="1"/>
</dbReference>
<gene>
    <name evidence="3" type="ORF">NRP21_11360</name>
</gene>
<evidence type="ECO:0000313" key="3">
    <source>
        <dbReference type="EMBL" id="MCR0982647.1"/>
    </source>
</evidence>
<dbReference type="Gene3D" id="2.40.50.100">
    <property type="match status" value="1"/>
</dbReference>
<dbReference type="PANTHER" id="PTHR30097">
    <property type="entry name" value="CATION EFFLUX SYSTEM PROTEIN CUSB"/>
    <property type="match status" value="1"/>
</dbReference>
<dbReference type="Gene3D" id="2.40.420.20">
    <property type="match status" value="1"/>
</dbReference>
<protein>
    <submittedName>
        <fullName evidence="3">Efflux RND transporter periplasmic adaptor subunit</fullName>
    </submittedName>
</protein>
<comment type="caution">
    <text evidence="3">The sequence shown here is derived from an EMBL/GenBank/DDBJ whole genome shotgun (WGS) entry which is preliminary data.</text>
</comment>
<dbReference type="SUPFAM" id="SSF111369">
    <property type="entry name" value="HlyD-like secretion proteins"/>
    <property type="match status" value="1"/>
</dbReference>
<dbReference type="Proteomes" id="UP001524642">
    <property type="component" value="Unassembled WGS sequence"/>
</dbReference>
<dbReference type="InterPro" id="IPR058647">
    <property type="entry name" value="BSH_CzcB-like"/>
</dbReference>
<name>A0ABT1X3I9_9PROT</name>
<dbReference type="Gene3D" id="2.40.30.170">
    <property type="match status" value="1"/>
</dbReference>
<dbReference type="InterPro" id="IPR051909">
    <property type="entry name" value="MFP_Cation_Efflux"/>
</dbReference>
<evidence type="ECO:0000256" key="1">
    <source>
        <dbReference type="ARBA" id="ARBA00022448"/>
    </source>
</evidence>
<feature type="domain" description="CzcB-like barrel-sandwich hybrid" evidence="2">
    <location>
        <begin position="61"/>
        <end position="209"/>
    </location>
</feature>
<keyword evidence="1" id="KW-0813">Transport</keyword>
<dbReference type="Pfam" id="PF25973">
    <property type="entry name" value="BSH_CzcB"/>
    <property type="match status" value="1"/>
</dbReference>
<keyword evidence="4" id="KW-1185">Reference proteome</keyword>
<sequence length="362" mass="38870">MILGLIATASDARAQQRLPVIPLDERGIRSTGIEWAVVESEERAAEIRLPASVSIPPQQLRVVAAPVGGLIEALLVTPDELVRKGQPLARIRSTELLEAQRLFLDAINGEALAREKLRRDEALSRERIIAERRLLVTRAEHVVALTTMQEREQMLALLGMAAAEIAQLRQSRRLNDSVTVHATADGIAMGRDAVPGERVAQSAPLFSLAELDPLWLNIQVPLAAAAALEPGAPVLVPTQGAEGRVLHLSRRADVATQSVSAVAEIDRGAANLRPGQAVVAVLPLRANGSGGQWRVPAGSVVRHRDRSWVFVRRPEGFEPRPVRVLSETPTSVSVGGDLVANDAVATRGILFLLGAMVEREGA</sequence>
<dbReference type="Gene3D" id="1.10.287.470">
    <property type="entry name" value="Helix hairpin bin"/>
    <property type="match status" value="1"/>
</dbReference>
<accession>A0ABT1X3I9</accession>
<evidence type="ECO:0000313" key="4">
    <source>
        <dbReference type="Proteomes" id="UP001524642"/>
    </source>
</evidence>
<dbReference type="RefSeq" id="WP_257716315.1">
    <property type="nucleotide sequence ID" value="NZ_JANJOU010000008.1"/>
</dbReference>